<reference evidence="7" key="1">
    <citation type="submission" date="2020-05" db="EMBL/GenBank/DDBJ databases">
        <title>Fertoebacter nigrum gen. nov., sp. nov., a new member of the family Rhodobacteraceae.</title>
        <authorList>
            <person name="Szuroczki S."/>
            <person name="Abbaszade G."/>
            <person name="Buni D."/>
            <person name="Schumann P."/>
            <person name="Toth E."/>
        </authorList>
    </citation>
    <scope>NUCLEOTIDE SEQUENCE</scope>
    <source>
        <strain evidence="7">RG-N-1a</strain>
    </source>
</reference>
<evidence type="ECO:0000256" key="2">
    <source>
        <dbReference type="SAM" id="Coils"/>
    </source>
</evidence>
<dbReference type="InterPro" id="IPR058637">
    <property type="entry name" value="YknX-like_C"/>
</dbReference>
<dbReference type="Gene3D" id="2.40.50.100">
    <property type="match status" value="1"/>
</dbReference>
<evidence type="ECO:0000313" key="8">
    <source>
        <dbReference type="Proteomes" id="UP000484076"/>
    </source>
</evidence>
<keyword evidence="3" id="KW-0732">Signal</keyword>
<dbReference type="EMBL" id="WHUT02000009">
    <property type="protein sequence ID" value="NUB45674.1"/>
    <property type="molecule type" value="Genomic_DNA"/>
</dbReference>
<evidence type="ECO:0000259" key="4">
    <source>
        <dbReference type="Pfam" id="PF25917"/>
    </source>
</evidence>
<evidence type="ECO:0000259" key="6">
    <source>
        <dbReference type="Pfam" id="PF25989"/>
    </source>
</evidence>
<dbReference type="Gene3D" id="1.10.287.470">
    <property type="entry name" value="Helix hairpin bin"/>
    <property type="match status" value="1"/>
</dbReference>
<dbReference type="InterPro" id="IPR058792">
    <property type="entry name" value="Beta-barrel_RND_2"/>
</dbReference>
<comment type="caution">
    <text evidence="7">The sequence shown here is derived from an EMBL/GenBank/DDBJ whole genome shotgun (WGS) entry which is preliminary data.</text>
</comment>
<dbReference type="InterPro" id="IPR058625">
    <property type="entry name" value="MdtA-like_BSH"/>
</dbReference>
<comment type="similarity">
    <text evidence="1">Belongs to the membrane fusion protein (MFP) (TC 8.A.1) family.</text>
</comment>
<organism evidence="7 8">
    <name type="scientific">Fertoeibacter niger</name>
    <dbReference type="NCBI Taxonomy" id="2656921"/>
    <lineage>
        <taxon>Bacteria</taxon>
        <taxon>Pseudomonadati</taxon>
        <taxon>Pseudomonadota</taxon>
        <taxon>Alphaproteobacteria</taxon>
        <taxon>Rhodobacterales</taxon>
        <taxon>Paracoccaceae</taxon>
        <taxon>Fertoeibacter</taxon>
    </lineage>
</organism>
<feature type="domain" description="Multidrug resistance protein MdtA-like barrel-sandwich hybrid" evidence="4">
    <location>
        <begin position="66"/>
        <end position="229"/>
    </location>
</feature>
<feature type="coiled-coil region" evidence="2">
    <location>
        <begin position="112"/>
        <end position="146"/>
    </location>
</feature>
<evidence type="ECO:0000256" key="3">
    <source>
        <dbReference type="SAM" id="SignalP"/>
    </source>
</evidence>
<feature type="domain" description="CusB-like beta-barrel" evidence="5">
    <location>
        <begin position="243"/>
        <end position="311"/>
    </location>
</feature>
<dbReference type="Gene3D" id="2.40.30.170">
    <property type="match status" value="1"/>
</dbReference>
<evidence type="ECO:0000256" key="1">
    <source>
        <dbReference type="ARBA" id="ARBA00009477"/>
    </source>
</evidence>
<dbReference type="GO" id="GO:0015562">
    <property type="term" value="F:efflux transmembrane transporter activity"/>
    <property type="evidence" value="ECO:0007669"/>
    <property type="project" value="TreeGrafter"/>
</dbReference>
<dbReference type="NCBIfam" id="TIGR01730">
    <property type="entry name" value="RND_mfp"/>
    <property type="match status" value="1"/>
</dbReference>
<name>A0A8X8H3K1_9RHOB</name>
<feature type="chain" id="PRO_5036451581" evidence="3">
    <location>
        <begin position="26"/>
        <end position="395"/>
    </location>
</feature>
<proteinExistence type="inferred from homology"/>
<sequence length="395" mass="40948">MTGCVVFRILAVAALSAGLSGPLAAETAVTPEAPRAALPAITVSTVETRLMRDRLLASGMVGAVERVQVQPLIEGQPIETLEVEIGDRVTEGQVLARLSKTSLELQKSELIASRASAAATVAQAEAQQLEARANADEAQRANARTAQLVRQGAATQAAAEQTSARAISATAGVTVAVQSLEAARAQAKLVEAQIENIDLQLSRTEVVAPVSGEVVERNALVGAVASAAGEPMFAINRDGALELRADVAERDLLRLKPGQVARLSSVAAAEPLTGTVRLVEPSIDMQTRLGRARITVDTPDLLRPGMFVDAEILVAEREALAVPVSAIGASDEGATVMRVRDGLVERVVVQTGIRDAGMVEVVAGLVAGDLVVTKAAAFVRDGDRVNPVPAPAATN</sequence>
<evidence type="ECO:0000259" key="5">
    <source>
        <dbReference type="Pfam" id="PF25954"/>
    </source>
</evidence>
<keyword evidence="8" id="KW-1185">Reference proteome</keyword>
<feature type="domain" description="YknX-like C-terminal permuted SH3-like" evidence="6">
    <location>
        <begin position="319"/>
        <end position="386"/>
    </location>
</feature>
<dbReference type="Pfam" id="PF25989">
    <property type="entry name" value="YknX_C"/>
    <property type="match status" value="1"/>
</dbReference>
<accession>A0A8X8H3K1</accession>
<dbReference type="SUPFAM" id="SSF111369">
    <property type="entry name" value="HlyD-like secretion proteins"/>
    <property type="match status" value="1"/>
</dbReference>
<dbReference type="Proteomes" id="UP000484076">
    <property type="component" value="Unassembled WGS sequence"/>
</dbReference>
<dbReference type="Gene3D" id="2.40.420.20">
    <property type="match status" value="1"/>
</dbReference>
<dbReference type="AlphaFoldDB" id="A0A8X8H3K1"/>
<dbReference type="Pfam" id="PF25954">
    <property type="entry name" value="Beta-barrel_RND_2"/>
    <property type="match status" value="1"/>
</dbReference>
<dbReference type="PANTHER" id="PTHR30469:SF15">
    <property type="entry name" value="HLYD FAMILY OF SECRETION PROTEINS"/>
    <property type="match status" value="1"/>
</dbReference>
<dbReference type="PANTHER" id="PTHR30469">
    <property type="entry name" value="MULTIDRUG RESISTANCE PROTEIN MDTA"/>
    <property type="match status" value="1"/>
</dbReference>
<protein>
    <submittedName>
        <fullName evidence="7">Efflux RND transporter periplasmic adaptor subunit</fullName>
    </submittedName>
</protein>
<dbReference type="GO" id="GO:1990281">
    <property type="term" value="C:efflux pump complex"/>
    <property type="evidence" value="ECO:0007669"/>
    <property type="project" value="TreeGrafter"/>
</dbReference>
<feature type="signal peptide" evidence="3">
    <location>
        <begin position="1"/>
        <end position="25"/>
    </location>
</feature>
<gene>
    <name evidence="7" type="ORF">GEU84_014845</name>
</gene>
<dbReference type="InterPro" id="IPR006143">
    <property type="entry name" value="RND_pump_MFP"/>
</dbReference>
<dbReference type="Pfam" id="PF25917">
    <property type="entry name" value="BSH_RND"/>
    <property type="match status" value="1"/>
</dbReference>
<keyword evidence="2" id="KW-0175">Coiled coil</keyword>
<evidence type="ECO:0000313" key="7">
    <source>
        <dbReference type="EMBL" id="NUB45674.1"/>
    </source>
</evidence>